<keyword evidence="3" id="KW-1133">Transmembrane helix</keyword>
<evidence type="ECO:0000256" key="1">
    <source>
        <dbReference type="ARBA" id="ARBA00007430"/>
    </source>
</evidence>
<dbReference type="InterPro" id="IPR051203">
    <property type="entry name" value="Polysaccharide_Synthase-Rel"/>
</dbReference>
<feature type="compositionally biased region" description="Polar residues" evidence="2">
    <location>
        <begin position="1"/>
        <end position="13"/>
    </location>
</feature>
<dbReference type="InterPro" id="IPR036291">
    <property type="entry name" value="NAD(P)-bd_dom_sf"/>
</dbReference>
<accession>A0A517MPY9</accession>
<dbReference type="EMBL" id="CP036263">
    <property type="protein sequence ID" value="QDS96950.1"/>
    <property type="molecule type" value="Genomic_DNA"/>
</dbReference>
<comment type="similarity">
    <text evidence="1">Belongs to the polysaccharide synthase family.</text>
</comment>
<gene>
    <name evidence="5" type="primary">pglF_1</name>
    <name evidence="5" type="ORF">HG15A2_02090</name>
</gene>
<dbReference type="EC" id="4.2.1.135" evidence="5"/>
<dbReference type="GO" id="GO:0016829">
    <property type="term" value="F:lyase activity"/>
    <property type="evidence" value="ECO:0007669"/>
    <property type="project" value="UniProtKB-KW"/>
</dbReference>
<feature type="transmembrane region" description="Helical" evidence="3">
    <location>
        <begin position="106"/>
        <end position="126"/>
    </location>
</feature>
<dbReference type="CDD" id="cd05237">
    <property type="entry name" value="UDP_invert_4-6DH_SDR_e"/>
    <property type="match status" value="1"/>
</dbReference>
<dbReference type="AlphaFoldDB" id="A0A517MPY9"/>
<dbReference type="InterPro" id="IPR003869">
    <property type="entry name" value="Polysac_CapD-like"/>
</dbReference>
<keyword evidence="3" id="KW-0472">Membrane</keyword>
<proteinExistence type="inferred from homology"/>
<reference evidence="5 6" key="1">
    <citation type="submission" date="2019-02" db="EMBL/GenBank/DDBJ databases">
        <title>Deep-cultivation of Planctomycetes and their phenomic and genomic characterization uncovers novel biology.</title>
        <authorList>
            <person name="Wiegand S."/>
            <person name="Jogler M."/>
            <person name="Boedeker C."/>
            <person name="Pinto D."/>
            <person name="Vollmers J."/>
            <person name="Rivas-Marin E."/>
            <person name="Kohn T."/>
            <person name="Peeters S.H."/>
            <person name="Heuer A."/>
            <person name="Rast P."/>
            <person name="Oberbeckmann S."/>
            <person name="Bunk B."/>
            <person name="Jeske O."/>
            <person name="Meyerdierks A."/>
            <person name="Storesund J.E."/>
            <person name="Kallscheuer N."/>
            <person name="Luecker S."/>
            <person name="Lage O.M."/>
            <person name="Pohl T."/>
            <person name="Merkel B.J."/>
            <person name="Hornburger P."/>
            <person name="Mueller R.-W."/>
            <person name="Bruemmer F."/>
            <person name="Labrenz M."/>
            <person name="Spormann A.M."/>
            <person name="Op den Camp H."/>
            <person name="Overmann J."/>
            <person name="Amann R."/>
            <person name="Jetten M.S.M."/>
            <person name="Mascher T."/>
            <person name="Medema M.H."/>
            <person name="Devos D.P."/>
            <person name="Kaster A.-K."/>
            <person name="Ovreas L."/>
            <person name="Rohde M."/>
            <person name="Galperin M.Y."/>
            <person name="Jogler C."/>
        </authorList>
    </citation>
    <scope>NUCLEOTIDE SEQUENCE [LARGE SCALE GENOMIC DNA]</scope>
    <source>
        <strain evidence="5 6">HG15A2</strain>
    </source>
</reference>
<keyword evidence="6" id="KW-1185">Reference proteome</keyword>
<organism evidence="5 6">
    <name type="scientific">Adhaeretor mobilis</name>
    <dbReference type="NCBI Taxonomy" id="1930276"/>
    <lineage>
        <taxon>Bacteria</taxon>
        <taxon>Pseudomonadati</taxon>
        <taxon>Planctomycetota</taxon>
        <taxon>Planctomycetia</taxon>
        <taxon>Pirellulales</taxon>
        <taxon>Lacipirellulaceae</taxon>
        <taxon>Adhaeretor</taxon>
    </lineage>
</organism>
<name>A0A517MPY9_9BACT</name>
<keyword evidence="3" id="KW-0812">Transmembrane</keyword>
<dbReference type="SUPFAM" id="SSF51735">
    <property type="entry name" value="NAD(P)-binding Rossmann-fold domains"/>
    <property type="match status" value="1"/>
</dbReference>
<protein>
    <submittedName>
        <fullName evidence="5">UDP-N-acetyl-alpha-D-glucosamine C6 dehydratase</fullName>
        <ecNumber evidence="5">4.2.1.135</ecNumber>
    </submittedName>
</protein>
<feature type="transmembrane region" description="Helical" evidence="3">
    <location>
        <begin position="38"/>
        <end position="60"/>
    </location>
</feature>
<evidence type="ECO:0000259" key="4">
    <source>
        <dbReference type="Pfam" id="PF02719"/>
    </source>
</evidence>
<dbReference type="Pfam" id="PF02719">
    <property type="entry name" value="Polysacc_synt_2"/>
    <property type="match status" value="1"/>
</dbReference>
<evidence type="ECO:0000313" key="5">
    <source>
        <dbReference type="EMBL" id="QDS96950.1"/>
    </source>
</evidence>
<feature type="domain" description="Polysaccharide biosynthesis protein CapD-like" evidence="4">
    <location>
        <begin position="314"/>
        <end position="593"/>
    </location>
</feature>
<dbReference type="Gene3D" id="3.40.50.720">
    <property type="entry name" value="NAD(P)-binding Rossmann-like Domain"/>
    <property type="match status" value="2"/>
</dbReference>
<keyword evidence="5" id="KW-0456">Lyase</keyword>
<dbReference type="PANTHER" id="PTHR43318:SF1">
    <property type="entry name" value="POLYSACCHARIDE BIOSYNTHESIS PROTEIN EPSC-RELATED"/>
    <property type="match status" value="1"/>
</dbReference>
<feature type="region of interest" description="Disordered" evidence="2">
    <location>
        <begin position="1"/>
        <end position="22"/>
    </location>
</feature>
<dbReference type="Proteomes" id="UP000319852">
    <property type="component" value="Chromosome"/>
</dbReference>
<feature type="transmembrane region" description="Helical" evidence="3">
    <location>
        <begin position="72"/>
        <end position="94"/>
    </location>
</feature>
<sequence>MPNASSENSANAQPTPPASGKAAGRWHSARQLLIQARIPLLVIGHALVFVAAYWLAFLLRFDFSLDQNYQSLFLRTLPLLVIVKLATFYVAGHFHGWWRYVTFTDLVTLFRAATIATAILAGLDYFLFPYQVPRSVVILDWGLTILAIGALRSVCRIALEQSLKSKSTQQTQRALIVGNSFECSRLGQLISSRPEWGYEVVGQIGLNGEAKKSRFAFNAQLAGSIDQLAEVAEEKNASVVLLRAGLLPGATLRQLMDDCTEAGLQLKVIPDLKDHLDGSHKVPMRDIEITDLLHRDPVQLDTSSINHLIEGKTVMVTGAGGSIGSELCRQIMKFNPHSLILLGRGENRIFKIDLELRALNTDTVIEARIASVTDERRMRAIFEAHRPDIIFHAAAHKHVPLMEENVAEAVQNNVLGTKTVADLANEFAVGTFVFISTDKAVNPTSVMGCTKQLGERYVMALAADTPTRFMVTRFGNVLGSNGSVVPLFKRQIENGGPITVTDARMTRFFMTIPEASQLVLQAAAIGEDGQIVVLDMGEQIKVIDMARDLIRLAGLPEHAIDIEVTGIRPGEKLYEELFDDHETTVDMPHPKLNAARYVRHTVGEVTGEIESLIGACGEGDEALRDVIRSIVLNYASSEELSSEPDQCDTGQSEAVEHVAVPEQNLPYSAATPMRQ</sequence>
<evidence type="ECO:0000313" key="6">
    <source>
        <dbReference type="Proteomes" id="UP000319852"/>
    </source>
</evidence>
<evidence type="ECO:0000256" key="2">
    <source>
        <dbReference type="SAM" id="MobiDB-lite"/>
    </source>
</evidence>
<dbReference type="KEGG" id="amob:HG15A2_02090"/>
<evidence type="ECO:0000256" key="3">
    <source>
        <dbReference type="SAM" id="Phobius"/>
    </source>
</evidence>
<dbReference type="PANTHER" id="PTHR43318">
    <property type="entry name" value="UDP-N-ACETYLGLUCOSAMINE 4,6-DEHYDRATASE"/>
    <property type="match status" value="1"/>
</dbReference>
<dbReference type="Pfam" id="PF13727">
    <property type="entry name" value="CoA_binding_3"/>
    <property type="match status" value="1"/>
</dbReference>